<dbReference type="Gene3D" id="2.60.120.10">
    <property type="entry name" value="Jelly Rolls"/>
    <property type="match status" value="1"/>
</dbReference>
<dbReference type="PANTHER" id="PTHR45651">
    <property type="entry name" value="CYCLIC NUCLEOTIDE-GATED ION CHANNEL 15-RELATED-RELATED"/>
    <property type="match status" value="1"/>
</dbReference>
<keyword evidence="2" id="KW-0407">Ion channel</keyword>
<keyword evidence="1" id="KW-0813">Transport</keyword>
<dbReference type="InterPro" id="IPR000595">
    <property type="entry name" value="cNMP-bd_dom"/>
</dbReference>
<comment type="caution">
    <text evidence="4">The sequence shown here is derived from an EMBL/GenBank/DDBJ whole genome shotgun (WGS) entry which is preliminary data.</text>
</comment>
<name>A0A314YRJ1_PRUYE</name>
<dbReference type="InterPro" id="IPR018490">
    <property type="entry name" value="cNMP-bd_dom_sf"/>
</dbReference>
<evidence type="ECO:0000259" key="3">
    <source>
        <dbReference type="PROSITE" id="PS50042"/>
    </source>
</evidence>
<dbReference type="InterPro" id="IPR014710">
    <property type="entry name" value="RmlC-like_jellyroll"/>
</dbReference>
<accession>A0A314YRJ1</accession>
<evidence type="ECO:0000313" key="5">
    <source>
        <dbReference type="Proteomes" id="UP000250321"/>
    </source>
</evidence>
<evidence type="ECO:0000313" key="4">
    <source>
        <dbReference type="EMBL" id="PQQ11035.1"/>
    </source>
</evidence>
<dbReference type="Proteomes" id="UP000250321">
    <property type="component" value="Unassembled WGS sequence"/>
</dbReference>
<evidence type="ECO:0000256" key="1">
    <source>
        <dbReference type="ARBA" id="ARBA00023286"/>
    </source>
</evidence>
<dbReference type="STRING" id="2094558.A0A314YRJ1"/>
<dbReference type="PROSITE" id="PS50042">
    <property type="entry name" value="CNMP_BINDING_3"/>
    <property type="match status" value="1"/>
</dbReference>
<reference evidence="4 5" key="1">
    <citation type="submission" date="2018-02" db="EMBL/GenBank/DDBJ databases">
        <title>Draft genome of wild Prunus yedoensis var. nudiflora.</title>
        <authorList>
            <person name="Baek S."/>
            <person name="Kim J.-H."/>
            <person name="Choi K."/>
            <person name="Kim G.-B."/>
            <person name="Cho A."/>
            <person name="Jang H."/>
            <person name="Shin C.-H."/>
            <person name="Yu H.-J."/>
            <person name="Mun J.-H."/>
        </authorList>
    </citation>
    <scope>NUCLEOTIDE SEQUENCE [LARGE SCALE GENOMIC DNA]</scope>
    <source>
        <strain evidence="5">cv. Jeju island</strain>
        <tissue evidence="4">Leaf</tissue>
    </source>
</reference>
<dbReference type="SUPFAM" id="SSF51206">
    <property type="entry name" value="cAMP-binding domain-like"/>
    <property type="match status" value="1"/>
</dbReference>
<dbReference type="AlphaFoldDB" id="A0A314YRJ1"/>
<dbReference type="EMBL" id="PJQY01000430">
    <property type="protein sequence ID" value="PQQ11035.1"/>
    <property type="molecule type" value="Genomic_DNA"/>
</dbReference>
<evidence type="ECO:0000256" key="2">
    <source>
        <dbReference type="ARBA" id="ARBA00023303"/>
    </source>
</evidence>
<dbReference type="GO" id="GO:0034220">
    <property type="term" value="P:monoatomic ion transmembrane transport"/>
    <property type="evidence" value="ECO:0007669"/>
    <property type="project" value="UniProtKB-KW"/>
</dbReference>
<feature type="domain" description="Cyclic nucleotide-binding" evidence="3">
    <location>
        <begin position="65"/>
        <end position="135"/>
    </location>
</feature>
<protein>
    <recommendedName>
        <fullName evidence="3">Cyclic nucleotide-binding domain-containing protein</fullName>
    </recommendedName>
</protein>
<dbReference type="GO" id="GO:0016020">
    <property type="term" value="C:membrane"/>
    <property type="evidence" value="ECO:0007669"/>
    <property type="project" value="UniProtKB-SubCell"/>
</dbReference>
<sequence>MREHDIPLDEERNIMQQIKYHKLLVDDINVDEEVDVKYIFSILYDSGRNLLQHHLCMETLRQVDHLRNMEEKMVKIICDHMKLKIFDDKEYIIKAEKPLKVMMIIVEGSVQVYPSTRYAAAEAPSPETFKEGVILGRELVDWAAMTTRDHPPISFKNVQCLTK</sequence>
<dbReference type="OrthoDB" id="10495952at2759"/>
<gene>
    <name evidence="4" type="ORF">Pyn_09492</name>
</gene>
<dbReference type="PANTHER" id="PTHR45651:SF68">
    <property type="entry name" value="ION TRANSPORT DOMAIN-CONTAINING PROTEIN"/>
    <property type="match status" value="1"/>
</dbReference>
<organism evidence="4 5">
    <name type="scientific">Prunus yedoensis var. nudiflora</name>
    <dbReference type="NCBI Taxonomy" id="2094558"/>
    <lineage>
        <taxon>Eukaryota</taxon>
        <taxon>Viridiplantae</taxon>
        <taxon>Streptophyta</taxon>
        <taxon>Embryophyta</taxon>
        <taxon>Tracheophyta</taxon>
        <taxon>Spermatophyta</taxon>
        <taxon>Magnoliopsida</taxon>
        <taxon>eudicotyledons</taxon>
        <taxon>Gunneridae</taxon>
        <taxon>Pentapetalae</taxon>
        <taxon>rosids</taxon>
        <taxon>fabids</taxon>
        <taxon>Rosales</taxon>
        <taxon>Rosaceae</taxon>
        <taxon>Amygdaloideae</taxon>
        <taxon>Amygdaleae</taxon>
        <taxon>Prunus</taxon>
    </lineage>
</organism>
<keyword evidence="5" id="KW-1185">Reference proteome</keyword>
<keyword evidence="1" id="KW-1071">Ligand-gated ion channel</keyword>
<keyword evidence="1" id="KW-0406">Ion transport</keyword>
<proteinExistence type="predicted"/>